<protein>
    <submittedName>
        <fullName evidence="2 3">Isochorismatase family</fullName>
    </submittedName>
</protein>
<dbReference type="RefSeq" id="WP_126118201.1">
    <property type="nucleotide sequence ID" value="NZ_CP101806.1"/>
</dbReference>
<keyword evidence="5" id="KW-1185">Reference proteome</keyword>
<proteinExistence type="predicted"/>
<evidence type="ECO:0000313" key="5">
    <source>
        <dbReference type="Proteomes" id="UP001058569"/>
    </source>
</evidence>
<dbReference type="InterPro" id="IPR000868">
    <property type="entry name" value="Isochorismatase-like_dom"/>
</dbReference>
<dbReference type="Proteomes" id="UP001058569">
    <property type="component" value="Chromosome"/>
</dbReference>
<gene>
    <name evidence="3" type="ORF">NCTC10126_00450</name>
    <name evidence="2" type="ORF">NPA07_00025</name>
</gene>
<dbReference type="Proteomes" id="UP000280036">
    <property type="component" value="Unassembled WGS sequence"/>
</dbReference>
<evidence type="ECO:0000313" key="3">
    <source>
        <dbReference type="EMBL" id="VDR41958.1"/>
    </source>
</evidence>
<evidence type="ECO:0000313" key="4">
    <source>
        <dbReference type="Proteomes" id="UP000280036"/>
    </source>
</evidence>
<accession>A0A3P8KMD9</accession>
<evidence type="ECO:0000259" key="1">
    <source>
        <dbReference type="Pfam" id="PF00857"/>
    </source>
</evidence>
<reference evidence="3 4" key="1">
    <citation type="submission" date="2018-12" db="EMBL/GenBank/DDBJ databases">
        <authorList>
            <consortium name="Pathogen Informatics"/>
        </authorList>
    </citation>
    <scope>NUCLEOTIDE SEQUENCE [LARGE SCALE GENOMIC DNA]</scope>
    <source>
        <strain evidence="3 4">NCTC10126</strain>
    </source>
</reference>
<feature type="domain" description="Isochorismatase-like" evidence="1">
    <location>
        <begin position="43"/>
        <end position="142"/>
    </location>
</feature>
<name>A0A3P8KMD9_9BACT</name>
<evidence type="ECO:0000313" key="2">
    <source>
        <dbReference type="EMBL" id="UUD35257.1"/>
    </source>
</evidence>
<dbReference type="OrthoDB" id="9796485at2"/>
<dbReference type="AlphaFoldDB" id="A0A3P8KMD9"/>
<dbReference type="EMBL" id="UZVY01000001">
    <property type="protein sequence ID" value="VDR41958.1"/>
    <property type="molecule type" value="Genomic_DNA"/>
</dbReference>
<dbReference type="InterPro" id="IPR036380">
    <property type="entry name" value="Isochorismatase-like_sf"/>
</dbReference>
<dbReference type="SUPFAM" id="SSF52499">
    <property type="entry name" value="Isochorismatase-like hydrolases"/>
    <property type="match status" value="1"/>
</dbReference>
<reference evidence="2" key="2">
    <citation type="submission" date="2022-07" db="EMBL/GenBank/DDBJ databases">
        <title>Complete genome of Mycoplasma caviae type strain G122.</title>
        <authorList>
            <person name="Spergser J."/>
        </authorList>
    </citation>
    <scope>NUCLEOTIDE SEQUENCE</scope>
    <source>
        <strain evidence="2">G122</strain>
    </source>
</reference>
<dbReference type="Gene3D" id="3.40.50.850">
    <property type="entry name" value="Isochorismatase-like"/>
    <property type="match status" value="1"/>
</dbReference>
<organism evidence="3 4">
    <name type="scientific">Mycoplasmopsis caviae</name>
    <dbReference type="NCBI Taxonomy" id="55603"/>
    <lineage>
        <taxon>Bacteria</taxon>
        <taxon>Bacillati</taxon>
        <taxon>Mycoplasmatota</taxon>
        <taxon>Mycoplasmoidales</taxon>
        <taxon>Metamycoplasmataceae</taxon>
        <taxon>Mycoplasmopsis</taxon>
    </lineage>
</organism>
<dbReference type="EMBL" id="CP101806">
    <property type="protein sequence ID" value="UUD35257.1"/>
    <property type="molecule type" value="Genomic_DNA"/>
</dbReference>
<dbReference type="Pfam" id="PF00857">
    <property type="entry name" value="Isochorismatase"/>
    <property type="match status" value="1"/>
</dbReference>
<sequence length="161" mass="18536">MSIQQHTKKSQKIVKLSNNNYFDIKVASQFINNENSPYEEILKWTKLRNKDEIDLVSGLKFDAIIRKNTYTFWTSELKEKLKKLNNGELPKEIYLCGIDTDCCVLKTAVDIFENNIRPIVIKDFCASNGGIKQHNAGLKVLERLIGKNNIINFADILRSEN</sequence>